<dbReference type="PROSITE" id="PS51186">
    <property type="entry name" value="GNAT"/>
    <property type="match status" value="1"/>
</dbReference>
<comment type="caution">
    <text evidence="2">The sequence shown here is derived from an EMBL/GenBank/DDBJ whole genome shotgun (WGS) entry which is preliminary data.</text>
</comment>
<dbReference type="AlphaFoldDB" id="A0A268AA35"/>
<dbReference type="Gene3D" id="3.40.630.30">
    <property type="match status" value="1"/>
</dbReference>
<dbReference type="InterPro" id="IPR016181">
    <property type="entry name" value="Acyl_CoA_acyltransferase"/>
</dbReference>
<dbReference type="EMBL" id="NPBV01000018">
    <property type="protein sequence ID" value="PAD20988.1"/>
    <property type="molecule type" value="Genomic_DNA"/>
</dbReference>
<gene>
    <name evidence="2" type="ORF">CHH64_10540</name>
</gene>
<evidence type="ECO:0000259" key="1">
    <source>
        <dbReference type="PROSITE" id="PS51186"/>
    </source>
</evidence>
<dbReference type="InterPro" id="IPR000182">
    <property type="entry name" value="GNAT_dom"/>
</dbReference>
<dbReference type="GO" id="GO:0016747">
    <property type="term" value="F:acyltransferase activity, transferring groups other than amino-acyl groups"/>
    <property type="evidence" value="ECO:0007669"/>
    <property type="project" value="InterPro"/>
</dbReference>
<organism evidence="2 3">
    <name type="scientific">Terribacillus saccharophilus</name>
    <dbReference type="NCBI Taxonomy" id="361277"/>
    <lineage>
        <taxon>Bacteria</taxon>
        <taxon>Bacillati</taxon>
        <taxon>Bacillota</taxon>
        <taxon>Bacilli</taxon>
        <taxon>Bacillales</taxon>
        <taxon>Bacillaceae</taxon>
        <taxon>Terribacillus</taxon>
    </lineage>
</organism>
<evidence type="ECO:0000313" key="3">
    <source>
        <dbReference type="Proteomes" id="UP000216013"/>
    </source>
</evidence>
<dbReference type="Proteomes" id="UP000216013">
    <property type="component" value="Unassembled WGS sequence"/>
</dbReference>
<protein>
    <recommendedName>
        <fullName evidence="1">N-acetyltransferase domain-containing protein</fullName>
    </recommendedName>
</protein>
<accession>A0A268AA35</accession>
<dbReference type="CDD" id="cd04301">
    <property type="entry name" value="NAT_SF"/>
    <property type="match status" value="1"/>
</dbReference>
<dbReference type="Pfam" id="PF00583">
    <property type="entry name" value="Acetyltransf_1"/>
    <property type="match status" value="1"/>
</dbReference>
<evidence type="ECO:0000313" key="2">
    <source>
        <dbReference type="EMBL" id="PAD20988.1"/>
    </source>
</evidence>
<name>A0A268AA35_9BACI</name>
<reference evidence="2 3" key="1">
    <citation type="submission" date="2017-07" db="EMBL/GenBank/DDBJ databases">
        <title>Isolation and whole genome analysis of endospore-forming bacteria from heroin.</title>
        <authorList>
            <person name="Kalinowski J."/>
            <person name="Ahrens B."/>
            <person name="Al-Dilaimi A."/>
            <person name="Winkler A."/>
            <person name="Wibberg D."/>
            <person name="Schleenbecker U."/>
            <person name="Ruckert C."/>
            <person name="Wolfel R."/>
            <person name="Grass G."/>
        </authorList>
    </citation>
    <scope>NUCLEOTIDE SEQUENCE [LARGE SCALE GENOMIC DNA]</scope>
    <source>
        <strain evidence="2 3">7528</strain>
    </source>
</reference>
<sequence>MSVPPFVLYLIVYFSKRTDSMDIRNITLEFVNVFIYIESIRHTVKFFNTERGICMTFAKVEKLPVNYKTAEDFERFAAQGNAELSMLDEFRLSLIESDDDTLFYGIYMDKELAARMALTFVNEQRDNTFYPPKGYVEISKLEVLPAYQGNRLGSSLVEFVQSFAKPVRTKARVNSEAFWTRLNFKDSSKKEDNLSVMTWQPSK</sequence>
<proteinExistence type="predicted"/>
<feature type="domain" description="N-acetyltransferase" evidence="1">
    <location>
        <begin position="63"/>
        <end position="203"/>
    </location>
</feature>
<dbReference type="SUPFAM" id="SSF55729">
    <property type="entry name" value="Acyl-CoA N-acyltransferases (Nat)"/>
    <property type="match status" value="1"/>
</dbReference>